<feature type="domain" description="SPOR" evidence="2">
    <location>
        <begin position="237"/>
        <end position="322"/>
    </location>
</feature>
<evidence type="ECO:0000313" key="4">
    <source>
        <dbReference type="Proteomes" id="UP000297741"/>
    </source>
</evidence>
<dbReference type="Gene3D" id="3.30.70.1070">
    <property type="entry name" value="Sporulation related repeat"/>
    <property type="match status" value="1"/>
</dbReference>
<name>A0ABY2KQG8_9RHOB</name>
<proteinExistence type="predicted"/>
<gene>
    <name evidence="3" type="ORF">EEB11_00160</name>
</gene>
<dbReference type="Proteomes" id="UP000297741">
    <property type="component" value="Unassembled WGS sequence"/>
</dbReference>
<accession>A0ABY2KQG8</accession>
<dbReference type="EMBL" id="RPEM01000001">
    <property type="protein sequence ID" value="TGD45039.1"/>
    <property type="molecule type" value="Genomic_DNA"/>
</dbReference>
<dbReference type="PROSITE" id="PS51724">
    <property type="entry name" value="SPOR"/>
    <property type="match status" value="1"/>
</dbReference>
<sequence>MADIDFDDYGGPPRMTGGQAQKLIHLTGALCSLALIAGMALWGYRLAVRDVSGVPVIRAIEGPMRVAPPNPGGSIADHQGMAVNVVAAVGGAAGLPAEIILAPPPVDLTAEDAPGLSPLDPVAVASAPVVAPLGLKMGPVAVPDVPEVPVALPPAEGPADAAPVTTQDAVAMALAEALGEAMPLEPLAEAGAVDTPPPGAVGSVRPRARPQSAFAAVTAVEPVSAALALGPEIDPSTLTAGTRLVQLGAFDSAEIARAEWGRVRARFGDLMTGKSLVVQSAQSGGRTFYRLRAHGFEGEDDARRFCAALLAENAACIPVAHR</sequence>
<evidence type="ECO:0000259" key="2">
    <source>
        <dbReference type="PROSITE" id="PS51724"/>
    </source>
</evidence>
<protein>
    <submittedName>
        <fullName evidence="3">SPOR domain-containing protein</fullName>
    </submittedName>
</protein>
<keyword evidence="1" id="KW-0472">Membrane</keyword>
<keyword evidence="1" id="KW-1133">Transmembrane helix</keyword>
<dbReference type="InterPro" id="IPR036680">
    <property type="entry name" value="SPOR-like_sf"/>
</dbReference>
<dbReference type="Pfam" id="PF05036">
    <property type="entry name" value="SPOR"/>
    <property type="match status" value="1"/>
</dbReference>
<keyword evidence="1" id="KW-0812">Transmembrane</keyword>
<reference evidence="3 4" key="1">
    <citation type="submission" date="2018-11" db="EMBL/GenBank/DDBJ databases">
        <title>Tabrizicola sp. isolated from sediment of alpine lake.</title>
        <authorList>
            <person name="Liu Z."/>
        </authorList>
    </citation>
    <scope>NUCLEOTIDE SEQUENCE [LARGE SCALE GENOMIC DNA]</scope>
    <source>
        <strain evidence="3 4">DRYC-M-16</strain>
    </source>
</reference>
<evidence type="ECO:0000256" key="1">
    <source>
        <dbReference type="SAM" id="Phobius"/>
    </source>
</evidence>
<comment type="caution">
    <text evidence="3">The sequence shown here is derived from an EMBL/GenBank/DDBJ whole genome shotgun (WGS) entry which is preliminary data.</text>
</comment>
<evidence type="ECO:0000313" key="3">
    <source>
        <dbReference type="EMBL" id="TGD45039.1"/>
    </source>
</evidence>
<organism evidence="3 4">
    <name type="scientific">Pseudotabrizicola sediminis</name>
    <dbReference type="NCBI Taxonomy" id="2486418"/>
    <lineage>
        <taxon>Bacteria</taxon>
        <taxon>Pseudomonadati</taxon>
        <taxon>Pseudomonadota</taxon>
        <taxon>Alphaproteobacteria</taxon>
        <taxon>Rhodobacterales</taxon>
        <taxon>Paracoccaceae</taxon>
        <taxon>Pseudotabrizicola</taxon>
    </lineage>
</organism>
<dbReference type="InterPro" id="IPR007730">
    <property type="entry name" value="SPOR-like_dom"/>
</dbReference>
<keyword evidence="4" id="KW-1185">Reference proteome</keyword>
<feature type="transmembrane region" description="Helical" evidence="1">
    <location>
        <begin position="23"/>
        <end position="44"/>
    </location>
</feature>